<sequence length="136" mass="14245">MTSEMDRAASQLRRASSARAGAGPRRAAASRERASFRPASSWTVRRLLPWTVSALLLVLLLVSLWGVGGAEGAEIAPAGPDEGTVVVTAGDTLWSIASAHAIAADTREGVYRLQKRNGLASPSIEPGDTLIIPATR</sequence>
<evidence type="ECO:0000313" key="5">
    <source>
        <dbReference type="Proteomes" id="UP000234789"/>
    </source>
</evidence>
<evidence type="ECO:0000313" key="4">
    <source>
        <dbReference type="EMBL" id="PLT45828.1"/>
    </source>
</evidence>
<keyword evidence="2" id="KW-0472">Membrane</keyword>
<evidence type="ECO:0000259" key="3">
    <source>
        <dbReference type="PROSITE" id="PS51782"/>
    </source>
</evidence>
<feature type="transmembrane region" description="Helical" evidence="2">
    <location>
        <begin position="47"/>
        <end position="67"/>
    </location>
</feature>
<keyword evidence="5" id="KW-1185">Reference proteome</keyword>
<dbReference type="SMART" id="SM00257">
    <property type="entry name" value="LysM"/>
    <property type="match status" value="1"/>
</dbReference>
<dbReference type="InterPro" id="IPR018392">
    <property type="entry name" value="LysM"/>
</dbReference>
<dbReference type="PROSITE" id="PS51782">
    <property type="entry name" value="LYSM"/>
    <property type="match status" value="1"/>
</dbReference>
<name>A0A2N5N657_9BACL</name>
<dbReference type="Gene3D" id="3.10.350.10">
    <property type="entry name" value="LysM domain"/>
    <property type="match status" value="1"/>
</dbReference>
<keyword evidence="2" id="KW-1133">Transmembrane helix</keyword>
<keyword evidence="2" id="KW-0812">Transmembrane</keyword>
<protein>
    <recommendedName>
        <fullName evidence="3">LysM domain-containing protein</fullName>
    </recommendedName>
</protein>
<accession>A0A2N5N657</accession>
<dbReference type="Proteomes" id="UP000234789">
    <property type="component" value="Unassembled WGS sequence"/>
</dbReference>
<evidence type="ECO:0000256" key="1">
    <source>
        <dbReference type="SAM" id="MobiDB-lite"/>
    </source>
</evidence>
<feature type="compositionally biased region" description="Low complexity" evidence="1">
    <location>
        <begin position="8"/>
        <end position="27"/>
    </location>
</feature>
<dbReference type="EMBL" id="NFEZ01000004">
    <property type="protein sequence ID" value="PLT45828.1"/>
    <property type="molecule type" value="Genomic_DNA"/>
</dbReference>
<organism evidence="4 5">
    <name type="scientific">Paenibacillus pasadenensis</name>
    <dbReference type="NCBI Taxonomy" id="217090"/>
    <lineage>
        <taxon>Bacteria</taxon>
        <taxon>Bacillati</taxon>
        <taxon>Bacillota</taxon>
        <taxon>Bacilli</taxon>
        <taxon>Bacillales</taxon>
        <taxon>Paenibacillaceae</taxon>
        <taxon>Paenibacillus</taxon>
    </lineage>
</organism>
<gene>
    <name evidence="4" type="ORF">B8V81_4259</name>
</gene>
<dbReference type="AlphaFoldDB" id="A0A2N5N657"/>
<feature type="domain" description="LysM" evidence="3">
    <location>
        <begin position="83"/>
        <end position="132"/>
    </location>
</feature>
<proteinExistence type="predicted"/>
<comment type="caution">
    <text evidence="4">The sequence shown here is derived from an EMBL/GenBank/DDBJ whole genome shotgun (WGS) entry which is preliminary data.</text>
</comment>
<feature type="region of interest" description="Disordered" evidence="1">
    <location>
        <begin position="1"/>
        <end position="34"/>
    </location>
</feature>
<dbReference type="RefSeq" id="WP_180968500.1">
    <property type="nucleotide sequence ID" value="NZ_NFEZ01000004.1"/>
</dbReference>
<evidence type="ECO:0000256" key="2">
    <source>
        <dbReference type="SAM" id="Phobius"/>
    </source>
</evidence>
<dbReference type="Pfam" id="PF01476">
    <property type="entry name" value="LysM"/>
    <property type="match status" value="1"/>
</dbReference>
<reference evidence="4 5" key="1">
    <citation type="submission" date="2017-05" db="EMBL/GenBank/DDBJ databases">
        <title>Functional genome analysis of Paenibacillus pasadenensis strain R16: insights on endophytic life style and antifungal activity.</title>
        <authorList>
            <person name="Passera A."/>
            <person name="Marcolungo L."/>
            <person name="Casati P."/>
            <person name="Brasca M."/>
            <person name="Quaglino F."/>
            <person name="Delledonne M."/>
        </authorList>
    </citation>
    <scope>NUCLEOTIDE SEQUENCE [LARGE SCALE GENOMIC DNA]</scope>
    <source>
        <strain evidence="4 5">R16</strain>
    </source>
</reference>
<dbReference type="InterPro" id="IPR036779">
    <property type="entry name" value="LysM_dom_sf"/>
</dbReference>
<dbReference type="SUPFAM" id="SSF54106">
    <property type="entry name" value="LysM domain"/>
    <property type="match status" value="1"/>
</dbReference>